<evidence type="ECO:0000313" key="2">
    <source>
        <dbReference type="EMBL" id="KAI9154251.1"/>
    </source>
</evidence>
<reference evidence="2" key="2">
    <citation type="submission" date="2023-02" db="EMBL/GenBank/DDBJ databases">
        <authorList>
            <person name="Swenson N.G."/>
            <person name="Wegrzyn J.L."/>
            <person name="Mcevoy S.L."/>
        </authorList>
    </citation>
    <scope>NUCLEOTIDE SEQUENCE</scope>
    <source>
        <strain evidence="2">91603</strain>
        <tissue evidence="2">Leaf</tissue>
    </source>
</reference>
<proteinExistence type="predicted"/>
<dbReference type="Gene3D" id="2.60.40.2310">
    <property type="match status" value="1"/>
</dbReference>
<dbReference type="InterPro" id="IPR041469">
    <property type="entry name" value="Subtilisin-like_FN3"/>
</dbReference>
<sequence length="133" mass="14710">MVGRNVVCNSPPVPPYQLNYPSIAILSLDRPVSVRRTVTFVASRNGPKVYGASIEPPEGVDVTVEPQVLDFSHGDENLSYTVHFTPLRVAPGYAYTFGSITWSDENQHLLEVPLLLELSNIVRLVSFSLVRVD</sequence>
<dbReference type="Pfam" id="PF17766">
    <property type="entry name" value="fn3_6"/>
    <property type="match status" value="1"/>
</dbReference>
<dbReference type="Proteomes" id="UP001064489">
    <property type="component" value="Chromosome 11"/>
</dbReference>
<comment type="caution">
    <text evidence="2">The sequence shown here is derived from an EMBL/GenBank/DDBJ whole genome shotgun (WGS) entry which is preliminary data.</text>
</comment>
<keyword evidence="3" id="KW-1185">Reference proteome</keyword>
<accession>A0AAD5IA97</accession>
<evidence type="ECO:0000313" key="3">
    <source>
        <dbReference type="Proteomes" id="UP001064489"/>
    </source>
</evidence>
<evidence type="ECO:0000259" key="1">
    <source>
        <dbReference type="Pfam" id="PF17766"/>
    </source>
</evidence>
<organism evidence="2 3">
    <name type="scientific">Acer negundo</name>
    <name type="common">Box elder</name>
    <dbReference type="NCBI Taxonomy" id="4023"/>
    <lineage>
        <taxon>Eukaryota</taxon>
        <taxon>Viridiplantae</taxon>
        <taxon>Streptophyta</taxon>
        <taxon>Embryophyta</taxon>
        <taxon>Tracheophyta</taxon>
        <taxon>Spermatophyta</taxon>
        <taxon>Magnoliopsida</taxon>
        <taxon>eudicotyledons</taxon>
        <taxon>Gunneridae</taxon>
        <taxon>Pentapetalae</taxon>
        <taxon>rosids</taxon>
        <taxon>malvids</taxon>
        <taxon>Sapindales</taxon>
        <taxon>Sapindaceae</taxon>
        <taxon>Hippocastanoideae</taxon>
        <taxon>Acereae</taxon>
        <taxon>Acer</taxon>
    </lineage>
</organism>
<reference evidence="2" key="1">
    <citation type="journal article" date="2022" name="Plant J.">
        <title>Strategies of tolerance reflected in two North American maple genomes.</title>
        <authorList>
            <person name="McEvoy S.L."/>
            <person name="Sezen U.U."/>
            <person name="Trouern-Trend A."/>
            <person name="McMahon S.M."/>
            <person name="Schaberg P.G."/>
            <person name="Yang J."/>
            <person name="Wegrzyn J.L."/>
            <person name="Swenson N.G."/>
        </authorList>
    </citation>
    <scope>NUCLEOTIDE SEQUENCE</scope>
    <source>
        <strain evidence="2">91603</strain>
    </source>
</reference>
<feature type="domain" description="Subtilisin-like protease fibronectin type-III" evidence="1">
    <location>
        <begin position="17"/>
        <end position="114"/>
    </location>
</feature>
<name>A0AAD5IA97_ACENE</name>
<dbReference type="AlphaFoldDB" id="A0AAD5IA97"/>
<dbReference type="EMBL" id="JAJSOW010000108">
    <property type="protein sequence ID" value="KAI9154251.1"/>
    <property type="molecule type" value="Genomic_DNA"/>
</dbReference>
<protein>
    <recommendedName>
        <fullName evidence="1">Subtilisin-like protease fibronectin type-III domain-containing protein</fullName>
    </recommendedName>
</protein>
<gene>
    <name evidence="2" type="ORF">LWI28_023373</name>
</gene>